<protein>
    <submittedName>
        <fullName evidence="11">Protein disulfide-isomerase A4-like</fullName>
    </submittedName>
</protein>
<evidence type="ECO:0000256" key="8">
    <source>
        <dbReference type="SAM" id="SignalP"/>
    </source>
</evidence>
<keyword evidence="5" id="KW-0413">Isomerase</keyword>
<evidence type="ECO:0000256" key="5">
    <source>
        <dbReference type="ARBA" id="ARBA00023235"/>
    </source>
</evidence>
<dbReference type="Proteomes" id="UP000694865">
    <property type="component" value="Unplaced"/>
</dbReference>
<dbReference type="PROSITE" id="PS51352">
    <property type="entry name" value="THIOREDOXIN_2"/>
    <property type="match status" value="2"/>
</dbReference>
<name>A0ABM0GLW6_SACKO</name>
<dbReference type="SUPFAM" id="SSF52833">
    <property type="entry name" value="Thioredoxin-like"/>
    <property type="match status" value="5"/>
</dbReference>
<dbReference type="PRINTS" id="PR00421">
    <property type="entry name" value="THIOREDOXIN"/>
</dbReference>
<dbReference type="Gene3D" id="3.40.30.10">
    <property type="entry name" value="Glutaredoxin"/>
    <property type="match status" value="5"/>
</dbReference>
<keyword evidence="3" id="KW-0677">Repeat</keyword>
<dbReference type="PANTHER" id="PTHR18929:SF210">
    <property type="entry name" value="PROTEIN DISULFIDE-ISOMERASE A4"/>
    <property type="match status" value="1"/>
</dbReference>
<evidence type="ECO:0000259" key="9">
    <source>
        <dbReference type="PROSITE" id="PS51352"/>
    </source>
</evidence>
<accession>A0ABM0GLW6</accession>
<dbReference type="RefSeq" id="XP_002732815.1">
    <property type="nucleotide sequence ID" value="XM_002732769.2"/>
</dbReference>
<keyword evidence="2 8" id="KW-0732">Signal</keyword>
<dbReference type="InterPro" id="IPR013766">
    <property type="entry name" value="Thioredoxin_domain"/>
</dbReference>
<evidence type="ECO:0000256" key="3">
    <source>
        <dbReference type="ARBA" id="ARBA00022737"/>
    </source>
</evidence>
<keyword evidence="10" id="KW-1185">Reference proteome</keyword>
<keyword evidence="6" id="KW-0676">Redox-active center</keyword>
<evidence type="ECO:0000256" key="4">
    <source>
        <dbReference type="ARBA" id="ARBA00023157"/>
    </source>
</evidence>
<evidence type="ECO:0000256" key="2">
    <source>
        <dbReference type="ARBA" id="ARBA00022729"/>
    </source>
</evidence>
<sequence>MKALKISAVIFGCILLFANVNTTDEEGGETAEIPDEEELESLEPDVQEENDVLVLTQKNFDDVVPDKDIILVEFYAPWCGHCKQLAPHYEKAAKRLKENDPPVLLAKVDATEESELGTRYDVSGYPTLKVFRKGEAFNYEGPREEEGIVKYMKEQADPNWKPPPEAVITLTEANFDEIVNEAELILVEFYAPWFVGCTGSTIQSKYEKVCKFGIISYMQKQAGDSSIMIDDKKALKLLISNKESDISVVGFFESKDDELYQTYLDTGNSLRDDFDFMHTFDKESRDYYKAKPGNIVMFVPERFQSKYEEKRYVWDKSTATTEELKEFYKEHQTPLVGERTTDNQEKRYSKKPLVVVYYTVDFSFDHRVATQIWRDKIVEVAKDFPSLTFAIANEEDFEKELQELELADSGAEMNAGIFAEDGTKYKMKADDDEFDEEFREFVENFVAGKLKPVIKSQPVPKKNDGPVTIVVGKTFNKIVLDKKKDVLIELYAPWCGHCKNLEPIYKKLGKKYKKEKNLVIAKMDATANDVPPNYSASGFPTIYFAPANSKDSPLKFDNTRDLAGFTSFLEEKSTVLKKSRVKEEL</sequence>
<dbReference type="CDD" id="cd02995">
    <property type="entry name" value="PDI_a_PDI_a'_C"/>
    <property type="match status" value="1"/>
</dbReference>
<feature type="domain" description="Thioredoxin" evidence="9">
    <location>
        <begin position="445"/>
        <end position="574"/>
    </location>
</feature>
<dbReference type="Pfam" id="PF00085">
    <property type="entry name" value="Thioredoxin"/>
    <property type="match status" value="2"/>
</dbReference>
<gene>
    <name evidence="11" type="primary">LOC100370699</name>
</gene>
<dbReference type="CDD" id="cd02961">
    <property type="entry name" value="PDI_a_family"/>
    <property type="match status" value="2"/>
</dbReference>
<evidence type="ECO:0000256" key="1">
    <source>
        <dbReference type="ARBA" id="ARBA00006347"/>
    </source>
</evidence>
<dbReference type="GeneID" id="100370699"/>
<dbReference type="PROSITE" id="PS00194">
    <property type="entry name" value="THIOREDOXIN_1"/>
    <property type="match status" value="2"/>
</dbReference>
<dbReference type="NCBIfam" id="TIGR01126">
    <property type="entry name" value="pdi_dom"/>
    <property type="match status" value="1"/>
</dbReference>
<dbReference type="InterPro" id="IPR036249">
    <property type="entry name" value="Thioredoxin-like_sf"/>
</dbReference>
<evidence type="ECO:0000313" key="10">
    <source>
        <dbReference type="Proteomes" id="UP000694865"/>
    </source>
</evidence>
<dbReference type="PANTHER" id="PTHR18929">
    <property type="entry name" value="PROTEIN DISULFIDE ISOMERASE"/>
    <property type="match status" value="1"/>
</dbReference>
<dbReference type="InterPro" id="IPR005788">
    <property type="entry name" value="PDI_thioredoxin-like_dom"/>
</dbReference>
<feature type="signal peptide" evidence="8">
    <location>
        <begin position="1"/>
        <end position="22"/>
    </location>
</feature>
<organism evidence="10 11">
    <name type="scientific">Saccoglossus kowalevskii</name>
    <name type="common">Acorn worm</name>
    <dbReference type="NCBI Taxonomy" id="10224"/>
    <lineage>
        <taxon>Eukaryota</taxon>
        <taxon>Metazoa</taxon>
        <taxon>Hemichordata</taxon>
        <taxon>Enteropneusta</taxon>
        <taxon>Harrimaniidae</taxon>
        <taxon>Saccoglossus</taxon>
    </lineage>
</organism>
<feature type="chain" id="PRO_5046646389" evidence="8">
    <location>
        <begin position="23"/>
        <end position="585"/>
    </location>
</feature>
<keyword evidence="4" id="KW-1015">Disulfide bond</keyword>
<proteinExistence type="inferred from homology"/>
<evidence type="ECO:0000256" key="6">
    <source>
        <dbReference type="ARBA" id="ARBA00023284"/>
    </source>
</evidence>
<comment type="similarity">
    <text evidence="1 7">Belongs to the protein disulfide isomerase family.</text>
</comment>
<evidence type="ECO:0000313" key="11">
    <source>
        <dbReference type="RefSeq" id="XP_002732815.1"/>
    </source>
</evidence>
<dbReference type="Pfam" id="PF13848">
    <property type="entry name" value="Thioredoxin_6"/>
    <property type="match status" value="1"/>
</dbReference>
<feature type="domain" description="Thioredoxin" evidence="9">
    <location>
        <begin position="31"/>
        <end position="157"/>
    </location>
</feature>
<reference evidence="11" key="1">
    <citation type="submission" date="2025-08" db="UniProtKB">
        <authorList>
            <consortium name="RefSeq"/>
        </authorList>
    </citation>
    <scope>IDENTIFICATION</scope>
    <source>
        <tissue evidence="11">Testes</tissue>
    </source>
</reference>
<evidence type="ECO:0000256" key="7">
    <source>
        <dbReference type="RuleBase" id="RU004208"/>
    </source>
</evidence>
<dbReference type="InterPro" id="IPR017937">
    <property type="entry name" value="Thioredoxin_CS"/>
</dbReference>